<evidence type="ECO:0000313" key="4">
    <source>
        <dbReference type="Proteomes" id="UP000031599"/>
    </source>
</evidence>
<keyword evidence="1" id="KW-0812">Transmembrane</keyword>
<evidence type="ECO:0000313" key="3">
    <source>
        <dbReference type="EMBL" id="KIG13382.1"/>
    </source>
</evidence>
<reference evidence="3 4" key="1">
    <citation type="submission" date="2014-12" db="EMBL/GenBank/DDBJ databases">
        <title>Genome assembly of Enhygromyxa salina DSM 15201.</title>
        <authorList>
            <person name="Sharma G."/>
            <person name="Subramanian S."/>
        </authorList>
    </citation>
    <scope>NUCLEOTIDE SEQUENCE [LARGE SCALE GENOMIC DNA]</scope>
    <source>
        <strain evidence="3 4">DSM 15201</strain>
    </source>
</reference>
<organism evidence="3 4">
    <name type="scientific">Enhygromyxa salina</name>
    <dbReference type="NCBI Taxonomy" id="215803"/>
    <lineage>
        <taxon>Bacteria</taxon>
        <taxon>Pseudomonadati</taxon>
        <taxon>Myxococcota</taxon>
        <taxon>Polyangia</taxon>
        <taxon>Nannocystales</taxon>
        <taxon>Nannocystaceae</taxon>
        <taxon>Enhygromyxa</taxon>
    </lineage>
</organism>
<dbReference type="InterPro" id="IPR005079">
    <property type="entry name" value="Peptidase_C45_hydrolase"/>
</dbReference>
<feature type="transmembrane region" description="Helical" evidence="1">
    <location>
        <begin position="21"/>
        <end position="43"/>
    </location>
</feature>
<comment type="caution">
    <text evidence="3">The sequence shown here is derived from an EMBL/GenBank/DDBJ whole genome shotgun (WGS) entry which is preliminary data.</text>
</comment>
<accession>A0A0C2CZT5</accession>
<sequence>MARPFQTQAQEGRSVFALLRVLAIVGGTFAVLLALMYSGYVGYTALEPDDVEPGEYELVVDETGRRVDYGRSWLARRGGLWVMHFEGSPADIGDAHGHLAGRLFRNIDTRVDALLEQRYRGYIESWAELMLLRWDYRGADAALSPEHAARTDRNNQAEHADQATHTDYRRELSALAAALPDDGEGELEPYHRLFLYQCLFDLTQRLQDVVIEGSMFAVAPRATSGGVEAGNLVIGRTLSIDLGADFEADRVVAFYYPDGKYPFVSIGWAGLIGVVTGINARGIFVAANPARTDDARETDPIPLPLVLRRVLEEADTLEQAIQIIESAQLRTAGVVLIGDGVQRQAIVLEATARVDEDTRHVRGDDEQAVWATDHMIREVFEADAHNERIRRTTSSGYRYDRLAELLAAPGNFTPADAVAILRDRRGLDNVELGLGNRNALENLHTMQSVVVDATSMVLWVAEGPSTLGRYRAFDLRYLLSRQGSRPAALADFPADRLLYSEEYRDYQEALEGLDYARELLSLDRPSEALAAARVSLALAPDIGELHRLLGDIERELDHAEQAKIHYRRYLELIPGRQRDQERVKGIIEELGG</sequence>
<dbReference type="Proteomes" id="UP000031599">
    <property type="component" value="Unassembled WGS sequence"/>
</dbReference>
<dbReference type="Gene3D" id="3.60.60.10">
    <property type="entry name" value="Penicillin V Acylase, Chain A"/>
    <property type="match status" value="1"/>
</dbReference>
<keyword evidence="1" id="KW-0472">Membrane</keyword>
<evidence type="ECO:0000256" key="1">
    <source>
        <dbReference type="SAM" id="Phobius"/>
    </source>
</evidence>
<feature type="domain" description="Peptidase C45 hydrolase" evidence="2">
    <location>
        <begin position="263"/>
        <end position="429"/>
    </location>
</feature>
<dbReference type="AlphaFoldDB" id="A0A0C2CZT5"/>
<keyword evidence="1" id="KW-1133">Transmembrane helix</keyword>
<evidence type="ECO:0000259" key="2">
    <source>
        <dbReference type="Pfam" id="PF03417"/>
    </source>
</evidence>
<proteinExistence type="predicted"/>
<dbReference type="InterPro" id="IPR011990">
    <property type="entry name" value="TPR-like_helical_dom_sf"/>
</dbReference>
<gene>
    <name evidence="3" type="ORF">DB30_08149</name>
</gene>
<dbReference type="Gene3D" id="1.25.40.10">
    <property type="entry name" value="Tetratricopeptide repeat domain"/>
    <property type="match status" value="1"/>
</dbReference>
<dbReference type="Pfam" id="PF03417">
    <property type="entry name" value="AAT"/>
    <property type="match status" value="1"/>
</dbReference>
<dbReference type="InterPro" id="IPR047803">
    <property type="entry name" value="DCD1A/B-like"/>
</dbReference>
<dbReference type="RefSeq" id="WP_052555875.1">
    <property type="nucleotide sequence ID" value="NZ_JMCC02000099.1"/>
</dbReference>
<dbReference type="InterPro" id="IPR047794">
    <property type="entry name" value="C45_proenzyme-like"/>
</dbReference>
<dbReference type="EMBL" id="JMCC02000099">
    <property type="protein sequence ID" value="KIG13382.1"/>
    <property type="molecule type" value="Genomic_DNA"/>
</dbReference>
<name>A0A0C2CZT5_9BACT</name>
<dbReference type="NCBIfam" id="NF040521">
    <property type="entry name" value="C45_proenzyme"/>
    <property type="match status" value="1"/>
</dbReference>
<dbReference type="PANTHER" id="PTHR35190">
    <property type="entry name" value="PROTEIN DCD1B"/>
    <property type="match status" value="1"/>
</dbReference>
<dbReference type="PANTHER" id="PTHR35190:SF2">
    <property type="entry name" value="PROTEIN DCD1B"/>
    <property type="match status" value="1"/>
</dbReference>
<protein>
    <recommendedName>
        <fullName evidence="2">Peptidase C45 hydrolase domain-containing protein</fullName>
    </recommendedName>
</protein>
<dbReference type="SUPFAM" id="SSF48452">
    <property type="entry name" value="TPR-like"/>
    <property type="match status" value="1"/>
</dbReference>